<dbReference type="RefSeq" id="WP_076930165.1">
    <property type="nucleotide sequence ID" value="NZ_LT605205.1"/>
</dbReference>
<evidence type="ECO:0000256" key="1">
    <source>
        <dbReference type="SAM" id="Phobius"/>
    </source>
</evidence>
<dbReference type="Pfam" id="PF20990">
    <property type="entry name" value="DUF2207_C"/>
    <property type="match status" value="1"/>
</dbReference>
<dbReference type="EMBL" id="LT605205">
    <property type="protein sequence ID" value="SCD20258.1"/>
    <property type="molecule type" value="Genomic_DNA"/>
</dbReference>
<feature type="domain" description="DUF2207" evidence="3">
    <location>
        <begin position="26"/>
        <end position="211"/>
    </location>
</feature>
<dbReference type="Proteomes" id="UP000187464">
    <property type="component" value="Chromosome I"/>
</dbReference>
<dbReference type="KEGG" id="psac:PSM36_1436"/>
<reference evidence="5 6" key="1">
    <citation type="submission" date="2016-08" db="EMBL/GenBank/DDBJ databases">
        <authorList>
            <person name="Seilhamer J.J."/>
        </authorList>
    </citation>
    <scope>NUCLEOTIDE SEQUENCE [LARGE SCALE GENOMIC DNA]</scope>
    <source>
        <strain evidence="5">M3/6</strain>
    </source>
</reference>
<evidence type="ECO:0000313" key="6">
    <source>
        <dbReference type="Proteomes" id="UP000187464"/>
    </source>
</evidence>
<keyword evidence="2" id="KW-0732">Signal</keyword>
<feature type="transmembrane region" description="Helical" evidence="1">
    <location>
        <begin position="425"/>
        <end position="446"/>
    </location>
</feature>
<dbReference type="InterPro" id="IPR048389">
    <property type="entry name" value="YciQ-like_C"/>
</dbReference>
<organism evidence="5 6">
    <name type="scientific">Proteiniphilum saccharofermentans</name>
    <dbReference type="NCBI Taxonomy" id="1642647"/>
    <lineage>
        <taxon>Bacteria</taxon>
        <taxon>Pseudomonadati</taxon>
        <taxon>Bacteroidota</taxon>
        <taxon>Bacteroidia</taxon>
        <taxon>Bacteroidales</taxon>
        <taxon>Dysgonomonadaceae</taxon>
        <taxon>Proteiniphilum</taxon>
    </lineage>
</organism>
<evidence type="ECO:0000259" key="3">
    <source>
        <dbReference type="Pfam" id="PF09972"/>
    </source>
</evidence>
<keyword evidence="1" id="KW-0472">Membrane</keyword>
<evidence type="ECO:0000259" key="4">
    <source>
        <dbReference type="Pfam" id="PF20990"/>
    </source>
</evidence>
<feature type="transmembrane region" description="Helical" evidence="1">
    <location>
        <begin position="234"/>
        <end position="251"/>
    </location>
</feature>
<dbReference type="Pfam" id="PF09972">
    <property type="entry name" value="DUF2207"/>
    <property type="match status" value="1"/>
</dbReference>
<dbReference type="InterPro" id="IPR018702">
    <property type="entry name" value="DUF2207"/>
</dbReference>
<proteinExistence type="predicted"/>
<feature type="signal peptide" evidence="2">
    <location>
        <begin position="1"/>
        <end position="19"/>
    </location>
</feature>
<keyword evidence="6" id="KW-1185">Reference proteome</keyword>
<feature type="domain" description="Predicted membrane protein YciQ-like C-terminal" evidence="4">
    <location>
        <begin position="270"/>
        <end position="507"/>
    </location>
</feature>
<dbReference type="STRING" id="1642647.PSM36_1436"/>
<dbReference type="AlphaFoldDB" id="A0A1R3T4M7"/>
<gene>
    <name evidence="5" type="ORF">PSM36_1436</name>
</gene>
<name>A0A1R3T4M7_9BACT</name>
<sequence length="587" mass="66088">MRSLISSLLLLFSFTVLVAQEEKVYTFHSDINVDSSGVITVREHIRIYARGDLFKRGITRSLPLTRRDREGNRIKMEYEITEVRQDGNPVGFFTETGGGDMTIYVGERDVLLQPGFYSYEIVYETVGQVGFFDEYDELSWNVNGESDRTIDSVSAVVHLPEKAEILSYRCYAGAYGSTESNCVAENRADGSLFIGTVDLPPQEMLTLSVGFTKGAVRQPPSVQPRKLTFFDKNGLAVVSIITVILLFFYYIHTWRRFGIDPPKPVVIPQFTPPDGLSPASVGMLYKGWYLDDLVTTSIVNLSVKGYIFIEEVIRKKGLFGIRQDRCYSLTMKKKDDATLPPEERVVMQYLFSSGDNFYLDGKYNRSIENMMQAYRKSLNHQYGAVLREGRNLKFHIIPWLVMIAYLFILIYFANENLIGFRVNKMALYITLPLMVVAYPVYAWLIVRPGERKLHYRSSIEGLKMYLDFAEEKQLQFFNPPSVTPAVFEQLLPYAIALDMEKVWGEKFEKTFLSASMQPDSYRPAWYGGTYINPAAFGHALNSTLSNTVNHAAIPPKSSSSGGGNWSSGSFGGGFSGMGGGGGRVGGW</sequence>
<accession>A0A1R3T4M7</accession>
<feature type="chain" id="PRO_5012729363" evidence="2">
    <location>
        <begin position="20"/>
        <end position="587"/>
    </location>
</feature>
<protein>
    <submittedName>
        <fullName evidence="5">Putative secreted protein</fullName>
    </submittedName>
</protein>
<keyword evidence="1" id="KW-1133">Transmembrane helix</keyword>
<evidence type="ECO:0000256" key="2">
    <source>
        <dbReference type="SAM" id="SignalP"/>
    </source>
</evidence>
<feature type="transmembrane region" description="Helical" evidence="1">
    <location>
        <begin position="396"/>
        <end position="413"/>
    </location>
</feature>
<keyword evidence="1" id="KW-0812">Transmembrane</keyword>
<evidence type="ECO:0000313" key="5">
    <source>
        <dbReference type="EMBL" id="SCD20258.1"/>
    </source>
</evidence>